<dbReference type="GeneID" id="106124673"/>
<feature type="compositionally biased region" description="Basic and acidic residues" evidence="1">
    <location>
        <begin position="1"/>
        <end position="21"/>
    </location>
</feature>
<accession>A0AAJ6ZQ86</accession>
<dbReference type="KEGG" id="pxu:106124673"/>
<feature type="region of interest" description="Disordered" evidence="1">
    <location>
        <begin position="1"/>
        <end position="23"/>
    </location>
</feature>
<sequence length="95" mass="11254">MDTQKETKDEEVQTSREDVRRNPLTVQKSLEILEITDEDHDDVEVSFEKPFTESEHENYRTPNENFLEPLNKAVTEQIDELISKLSDCIEERRDD</sequence>
<dbReference type="Proteomes" id="UP000694872">
    <property type="component" value="Unplaced"/>
</dbReference>
<dbReference type="AlphaFoldDB" id="A0AAJ6ZQ86"/>
<evidence type="ECO:0000313" key="2">
    <source>
        <dbReference type="RefSeq" id="XP_013177034.1"/>
    </source>
</evidence>
<dbReference type="RefSeq" id="XP_013177034.1">
    <property type="nucleotide sequence ID" value="XM_013321580.1"/>
</dbReference>
<protein>
    <submittedName>
        <fullName evidence="2">Uncharacterized protein LOC106124673</fullName>
    </submittedName>
</protein>
<reference evidence="2" key="1">
    <citation type="submission" date="2025-08" db="UniProtKB">
        <authorList>
            <consortium name="RefSeq"/>
        </authorList>
    </citation>
    <scope>IDENTIFICATION</scope>
</reference>
<evidence type="ECO:0000256" key="1">
    <source>
        <dbReference type="SAM" id="MobiDB-lite"/>
    </source>
</evidence>
<name>A0AAJ6ZQ86_PAPXU</name>
<gene>
    <name evidence="2" type="primary">LOC106124673</name>
</gene>
<organism evidence="2">
    <name type="scientific">Papilio xuthus</name>
    <name type="common">Asian swallowtail butterfly</name>
    <dbReference type="NCBI Taxonomy" id="66420"/>
    <lineage>
        <taxon>Eukaryota</taxon>
        <taxon>Metazoa</taxon>
        <taxon>Ecdysozoa</taxon>
        <taxon>Arthropoda</taxon>
        <taxon>Hexapoda</taxon>
        <taxon>Insecta</taxon>
        <taxon>Pterygota</taxon>
        <taxon>Neoptera</taxon>
        <taxon>Endopterygota</taxon>
        <taxon>Lepidoptera</taxon>
        <taxon>Glossata</taxon>
        <taxon>Ditrysia</taxon>
        <taxon>Papilionoidea</taxon>
        <taxon>Papilionidae</taxon>
        <taxon>Papilioninae</taxon>
        <taxon>Papilio</taxon>
    </lineage>
</organism>
<proteinExistence type="predicted"/>